<dbReference type="GO" id="GO:0005524">
    <property type="term" value="F:ATP binding"/>
    <property type="evidence" value="ECO:0007669"/>
    <property type="project" value="UniProtKB-UniRule"/>
</dbReference>
<evidence type="ECO:0000256" key="5">
    <source>
        <dbReference type="ARBA" id="ARBA00022801"/>
    </source>
</evidence>
<protein>
    <recommendedName>
        <fullName evidence="11 12">Replicative DNA helicase</fullName>
        <ecNumber evidence="11 12">5.6.2.3</ecNumber>
    </recommendedName>
</protein>
<dbReference type="GO" id="GO:0043139">
    <property type="term" value="F:5'-3' DNA helicase activity"/>
    <property type="evidence" value="ECO:0007669"/>
    <property type="project" value="UniProtKB-EC"/>
</dbReference>
<dbReference type="InterPro" id="IPR016136">
    <property type="entry name" value="DNA_helicase_N/primase_C"/>
</dbReference>
<evidence type="ECO:0000256" key="10">
    <source>
        <dbReference type="ARBA" id="ARBA00048954"/>
    </source>
</evidence>
<dbReference type="PANTHER" id="PTHR30153">
    <property type="entry name" value="REPLICATIVE DNA HELICASE DNAB"/>
    <property type="match status" value="1"/>
</dbReference>
<evidence type="ECO:0000256" key="9">
    <source>
        <dbReference type="ARBA" id="ARBA00023235"/>
    </source>
</evidence>
<dbReference type="PROSITE" id="PS51199">
    <property type="entry name" value="SF4_HELICASE"/>
    <property type="match status" value="1"/>
</dbReference>
<evidence type="ECO:0000256" key="8">
    <source>
        <dbReference type="ARBA" id="ARBA00023125"/>
    </source>
</evidence>
<keyword evidence="6 12" id="KW-0347">Helicase</keyword>
<keyword evidence="5 12" id="KW-0378">Hydrolase</keyword>
<dbReference type="InterPro" id="IPR027417">
    <property type="entry name" value="P-loop_NTPase"/>
</dbReference>
<dbReference type="FunFam" id="1.10.860.10:FF:000001">
    <property type="entry name" value="Replicative DNA helicase"/>
    <property type="match status" value="1"/>
</dbReference>
<dbReference type="InterPro" id="IPR007693">
    <property type="entry name" value="DNA_helicase_DnaB-like_N"/>
</dbReference>
<dbReference type="InterPro" id="IPR036185">
    <property type="entry name" value="DNA_heli_DnaB-like_N_sf"/>
</dbReference>
<dbReference type="InterPro" id="IPR007694">
    <property type="entry name" value="DNA_helicase_DnaB-like_C"/>
</dbReference>
<keyword evidence="4 12" id="KW-0547">Nucleotide-binding</keyword>
<name>A0A2M6WGX9_9BACT</name>
<dbReference type="SUPFAM" id="SSF48024">
    <property type="entry name" value="N-terminal domain of DnaB helicase"/>
    <property type="match status" value="1"/>
</dbReference>
<dbReference type="GO" id="GO:0005829">
    <property type="term" value="C:cytosol"/>
    <property type="evidence" value="ECO:0007669"/>
    <property type="project" value="TreeGrafter"/>
</dbReference>
<comment type="caution">
    <text evidence="14">The sequence shown here is derived from an EMBL/GenBank/DDBJ whole genome shotgun (WGS) entry which is preliminary data.</text>
</comment>
<evidence type="ECO:0000256" key="11">
    <source>
        <dbReference type="NCBIfam" id="TIGR00665"/>
    </source>
</evidence>
<dbReference type="GO" id="GO:1990077">
    <property type="term" value="C:primosome complex"/>
    <property type="evidence" value="ECO:0007669"/>
    <property type="project" value="UniProtKB-UniRule"/>
</dbReference>
<dbReference type="NCBIfam" id="TIGR00665">
    <property type="entry name" value="DnaB"/>
    <property type="match status" value="1"/>
</dbReference>
<evidence type="ECO:0000256" key="7">
    <source>
        <dbReference type="ARBA" id="ARBA00022840"/>
    </source>
</evidence>
<feature type="domain" description="SF4 helicase" evidence="13">
    <location>
        <begin position="178"/>
        <end position="446"/>
    </location>
</feature>
<sequence length="451" mass="50605">MAEQNLKLPPQDLEAEESVLGALMIDKEGVTRIADSLEAKDFYKPANAKVFSVILKLFEEGQPIDILSITSELKKQHKLDEVGGSTYLSQLISSVPSSSHVDHYAKIVREKRVLRDLIRTSSEITEQAFGAGTDIEQVLDEIEQKIFSISQHSTTQKFVAIKDELHHAFERIEKLHRGEGALRGVPTGFHGLDNILSGLQPSDLIVLGARPSLGKTTLALDMAKHVALKANKPIGFFSLEMSKDQVVDRLIASEAQVPLWKLRTGRIKDETDFALIQNSLDTLSRAPIFIDDTPSPTILQMRAMARRLQIEHNVALIVVDYLQLIMPRRHTDNMVQQVTEISRGLKSLARELNVPILALSQLSRGVDQREVKVPKLSDLRDSGSIEQDSDVVLFIYRKDKDKQNVTPEEENIAEIIVAKHRNGPLGSVRVRFDQEKVSFKNIDTRHTLEEI</sequence>
<evidence type="ECO:0000259" key="13">
    <source>
        <dbReference type="PROSITE" id="PS51199"/>
    </source>
</evidence>
<dbReference type="CDD" id="cd00984">
    <property type="entry name" value="DnaB_C"/>
    <property type="match status" value="1"/>
</dbReference>
<keyword evidence="7 12" id="KW-0067">ATP-binding</keyword>
<evidence type="ECO:0000256" key="2">
    <source>
        <dbReference type="ARBA" id="ARBA00022515"/>
    </source>
</evidence>
<evidence type="ECO:0000256" key="4">
    <source>
        <dbReference type="ARBA" id="ARBA00022741"/>
    </source>
</evidence>
<comment type="catalytic activity">
    <reaction evidence="10 12">
        <text>ATP + H2O = ADP + phosphate + H(+)</text>
        <dbReference type="Rhea" id="RHEA:13065"/>
        <dbReference type="ChEBI" id="CHEBI:15377"/>
        <dbReference type="ChEBI" id="CHEBI:15378"/>
        <dbReference type="ChEBI" id="CHEBI:30616"/>
        <dbReference type="ChEBI" id="CHEBI:43474"/>
        <dbReference type="ChEBI" id="CHEBI:456216"/>
        <dbReference type="EC" id="5.6.2.3"/>
    </reaction>
</comment>
<dbReference type="InterPro" id="IPR007692">
    <property type="entry name" value="DNA_helicase_DnaB"/>
</dbReference>
<reference evidence="15" key="1">
    <citation type="submission" date="2017-09" db="EMBL/GenBank/DDBJ databases">
        <title>Depth-based differentiation of microbial function through sediment-hosted aquifers and enrichment of novel symbionts in the deep terrestrial subsurface.</title>
        <authorList>
            <person name="Probst A.J."/>
            <person name="Ladd B."/>
            <person name="Jarett J.K."/>
            <person name="Geller-Mcgrath D.E."/>
            <person name="Sieber C.M.K."/>
            <person name="Emerson J.B."/>
            <person name="Anantharaman K."/>
            <person name="Thomas B.C."/>
            <person name="Malmstrom R."/>
            <person name="Stieglmeier M."/>
            <person name="Klingl A."/>
            <person name="Woyke T."/>
            <person name="Ryan C.M."/>
            <person name="Banfield J.F."/>
        </authorList>
    </citation>
    <scope>NUCLEOTIDE SEQUENCE [LARGE SCALE GENOMIC DNA]</scope>
</reference>
<evidence type="ECO:0000256" key="6">
    <source>
        <dbReference type="ARBA" id="ARBA00022806"/>
    </source>
</evidence>
<comment type="function">
    <text evidence="12">The main replicative DNA helicase, it participates in initiation and elongation during chromosome replication. Travels ahead of the DNA replisome, separating dsDNA into templates for DNA synthesis. A processive ATP-dependent 5'-3' DNA helicase it has DNA-dependent ATPase activity.</text>
</comment>
<dbReference type="GO" id="GO:0016887">
    <property type="term" value="F:ATP hydrolysis activity"/>
    <property type="evidence" value="ECO:0007669"/>
    <property type="project" value="RHEA"/>
</dbReference>
<keyword evidence="2 12" id="KW-0639">Primosome</keyword>
<evidence type="ECO:0000313" key="14">
    <source>
        <dbReference type="EMBL" id="PIT92052.1"/>
    </source>
</evidence>
<dbReference type="Proteomes" id="UP000228635">
    <property type="component" value="Unassembled WGS sequence"/>
</dbReference>
<comment type="similarity">
    <text evidence="1 12">Belongs to the helicase family. DnaB subfamily.</text>
</comment>
<evidence type="ECO:0000256" key="1">
    <source>
        <dbReference type="ARBA" id="ARBA00008428"/>
    </source>
</evidence>
<proteinExistence type="inferred from homology"/>
<accession>A0A2M6WGX9</accession>
<dbReference type="EC" id="5.6.2.3" evidence="11 12"/>
<keyword evidence="8 12" id="KW-0238">DNA-binding</keyword>
<dbReference type="GO" id="GO:0006269">
    <property type="term" value="P:DNA replication, synthesis of primer"/>
    <property type="evidence" value="ECO:0007669"/>
    <property type="project" value="UniProtKB-UniRule"/>
</dbReference>
<evidence type="ECO:0000256" key="3">
    <source>
        <dbReference type="ARBA" id="ARBA00022705"/>
    </source>
</evidence>
<dbReference type="Gene3D" id="1.10.860.10">
    <property type="entry name" value="DNAb Helicase, Chain A"/>
    <property type="match status" value="1"/>
</dbReference>
<dbReference type="SUPFAM" id="SSF52540">
    <property type="entry name" value="P-loop containing nucleoside triphosphate hydrolases"/>
    <property type="match status" value="1"/>
</dbReference>
<dbReference type="Pfam" id="PF03796">
    <property type="entry name" value="DnaB_C"/>
    <property type="match status" value="1"/>
</dbReference>
<evidence type="ECO:0000313" key="15">
    <source>
        <dbReference type="Proteomes" id="UP000228635"/>
    </source>
</evidence>
<keyword evidence="3 12" id="KW-0235">DNA replication</keyword>
<dbReference type="EMBL" id="PFBA01000035">
    <property type="protein sequence ID" value="PIT92052.1"/>
    <property type="molecule type" value="Genomic_DNA"/>
</dbReference>
<gene>
    <name evidence="14" type="primary">dnaB</name>
    <name evidence="14" type="ORF">COU08_04330</name>
</gene>
<dbReference type="Pfam" id="PF00772">
    <property type="entry name" value="DnaB"/>
    <property type="match status" value="1"/>
</dbReference>
<evidence type="ECO:0000256" key="12">
    <source>
        <dbReference type="RuleBase" id="RU362085"/>
    </source>
</evidence>
<dbReference type="PANTHER" id="PTHR30153:SF2">
    <property type="entry name" value="REPLICATIVE DNA HELICASE"/>
    <property type="match status" value="1"/>
</dbReference>
<keyword evidence="9" id="KW-0413">Isomerase</keyword>
<organism evidence="14 15">
    <name type="scientific">Candidatus Harrisonbacteria bacterium CG10_big_fil_rev_8_21_14_0_10_42_17</name>
    <dbReference type="NCBI Taxonomy" id="1974584"/>
    <lineage>
        <taxon>Bacteria</taxon>
        <taxon>Candidatus Harrisoniibacteriota</taxon>
    </lineage>
</organism>
<dbReference type="AlphaFoldDB" id="A0A2M6WGX9"/>
<dbReference type="GO" id="GO:0003677">
    <property type="term" value="F:DNA binding"/>
    <property type="evidence" value="ECO:0007669"/>
    <property type="project" value="UniProtKB-UniRule"/>
</dbReference>
<dbReference type="Gene3D" id="3.40.50.300">
    <property type="entry name" value="P-loop containing nucleotide triphosphate hydrolases"/>
    <property type="match status" value="1"/>
</dbReference>